<dbReference type="AlphaFoldDB" id="A0A3P6R1P6"/>
<evidence type="ECO:0000313" key="2">
    <source>
        <dbReference type="Proteomes" id="UP000271889"/>
    </source>
</evidence>
<organism evidence="1 2">
    <name type="scientific">Cylicostephanus goldi</name>
    <name type="common">Nematode worm</name>
    <dbReference type="NCBI Taxonomy" id="71465"/>
    <lineage>
        <taxon>Eukaryota</taxon>
        <taxon>Metazoa</taxon>
        <taxon>Ecdysozoa</taxon>
        <taxon>Nematoda</taxon>
        <taxon>Chromadorea</taxon>
        <taxon>Rhabditida</taxon>
        <taxon>Rhabditina</taxon>
        <taxon>Rhabditomorpha</taxon>
        <taxon>Strongyloidea</taxon>
        <taxon>Strongylidae</taxon>
        <taxon>Cylicostephanus</taxon>
    </lineage>
</organism>
<sequence length="83" mass="8811">MIIGDGTSESVEGDGKAVPGKRKCGKTELAGASDVDVELNSVFTTIQLEIKESDMIGDTTDACSRGHFGNVIQCYRAKVALKF</sequence>
<dbReference type="EMBL" id="UYRV01009641">
    <property type="protein sequence ID" value="VDK56732.1"/>
    <property type="molecule type" value="Genomic_DNA"/>
</dbReference>
<keyword evidence="2" id="KW-1185">Reference proteome</keyword>
<name>A0A3P6R1P6_CYLGO</name>
<protein>
    <submittedName>
        <fullName evidence="1">Uncharacterized protein</fullName>
    </submittedName>
</protein>
<gene>
    <name evidence="1" type="ORF">CGOC_LOCUS3750</name>
</gene>
<dbReference type="Proteomes" id="UP000271889">
    <property type="component" value="Unassembled WGS sequence"/>
</dbReference>
<evidence type="ECO:0000313" key="1">
    <source>
        <dbReference type="EMBL" id="VDK56732.1"/>
    </source>
</evidence>
<proteinExistence type="predicted"/>
<reference evidence="1 2" key="1">
    <citation type="submission" date="2018-11" db="EMBL/GenBank/DDBJ databases">
        <authorList>
            <consortium name="Pathogen Informatics"/>
        </authorList>
    </citation>
    <scope>NUCLEOTIDE SEQUENCE [LARGE SCALE GENOMIC DNA]</scope>
</reference>
<accession>A0A3P6R1P6</accession>